<accession>A0AAQ3QHI6</accession>
<evidence type="ECO:0000259" key="25">
    <source>
        <dbReference type="PROSITE" id="PS50948"/>
    </source>
</evidence>
<feature type="domain" description="Protein kinase" evidence="23">
    <location>
        <begin position="535"/>
        <end position="828"/>
    </location>
</feature>
<dbReference type="Gene3D" id="2.90.10.30">
    <property type="match status" value="1"/>
</dbReference>
<keyword evidence="7" id="KW-0430">Lectin</keyword>
<evidence type="ECO:0000256" key="3">
    <source>
        <dbReference type="ARBA" id="ARBA00022536"/>
    </source>
</evidence>
<keyword evidence="4 18" id="KW-0808">Transferase</keyword>
<keyword evidence="27" id="KW-1185">Reference proteome</keyword>
<dbReference type="InterPro" id="IPR000719">
    <property type="entry name" value="Prot_kinase_dom"/>
</dbReference>
<keyword evidence="8 18" id="KW-0547">Nucleotide-binding</keyword>
<dbReference type="Proteomes" id="UP001327560">
    <property type="component" value="Chromosome 7"/>
</dbReference>
<evidence type="ECO:0000256" key="7">
    <source>
        <dbReference type="ARBA" id="ARBA00022734"/>
    </source>
</evidence>
<keyword evidence="15" id="KW-0325">Glycoprotein</keyword>
<evidence type="ECO:0000256" key="15">
    <source>
        <dbReference type="ARBA" id="ARBA00023180"/>
    </source>
</evidence>
<evidence type="ECO:0000256" key="14">
    <source>
        <dbReference type="ARBA" id="ARBA00023170"/>
    </source>
</evidence>
<dbReference type="InterPro" id="IPR003609">
    <property type="entry name" value="Pan_app"/>
</dbReference>
<dbReference type="GO" id="GO:0005524">
    <property type="term" value="F:ATP binding"/>
    <property type="evidence" value="ECO:0007669"/>
    <property type="project" value="UniProtKB-UniRule"/>
</dbReference>
<dbReference type="InterPro" id="IPR017441">
    <property type="entry name" value="Protein_kinase_ATP_BS"/>
</dbReference>
<evidence type="ECO:0000259" key="23">
    <source>
        <dbReference type="PROSITE" id="PS50011"/>
    </source>
</evidence>
<dbReference type="GO" id="GO:0030246">
    <property type="term" value="F:carbohydrate binding"/>
    <property type="evidence" value="ECO:0007669"/>
    <property type="project" value="UniProtKB-KW"/>
</dbReference>
<evidence type="ECO:0000256" key="17">
    <source>
        <dbReference type="ARBA" id="ARBA00048679"/>
    </source>
</evidence>
<evidence type="ECO:0000256" key="20">
    <source>
        <dbReference type="SAM" id="MobiDB-lite"/>
    </source>
</evidence>
<feature type="compositionally biased region" description="Low complexity" evidence="20">
    <location>
        <begin position="849"/>
        <end position="866"/>
    </location>
</feature>
<dbReference type="PROSITE" id="PS50011">
    <property type="entry name" value="PROTEIN_KINASE_DOM"/>
    <property type="match status" value="1"/>
</dbReference>
<evidence type="ECO:0000256" key="4">
    <source>
        <dbReference type="ARBA" id="ARBA00022679"/>
    </source>
</evidence>
<sequence length="873" mass="93865">MASSSLSSPPLFRLFYIISIFLLIAPLPSLTGPVATEFIYPNFNASYIHFVDSDGVFLSSSAFSAALHNPGPPSRYYLVVLHAPSGTVVWTANPATPLPSSASLVLTANGLSLVQPDGSSAWSTPRLSAPAVALQLLPSGELRLLDAANASLWSSFNFPTDTLLPNQLLPVSAFLSSAVSDSNPSPGDYRLLVTPSDAVLQWTPTSQVYWSLASDLLSVKDSNLQVAYLSVNATGLHLFAGDRKTAVFVLIFPPPPSSFPNEFHIAKLDSAGRLRIRSFSPNRSLSAAVFDTDFLAPRSDCDLPSFCGLLGLCTPAANSSNCGCAPSFGASSPAGCSPADGSIMANSSCRDDHVGAGGMPFPSYMSLGSRIGYFGTKFSSPTTSGANLSACRDLCSGNCSCVGFFYKNSSKSCFLFNNQIGSLFAVNTASGEAPPAGYIKIFDAPPPSDSSSSARFIIVFLPTAATILLAISISVICFALWRRNKGMMRTKSITSGLRRSMTAEFSDHEAEKEEEIWIPGLPTRYTYAELEVATNNFATHIGTGGFGSVYKGQLPDKSLVAVKRINAVSNQHGRKEFYTEIAVIGNIHHVNLVRLRGFCAQGPKRLLVYEYMDRGSLDRALFGRGPALEWRERVDIAVGAARGLAYLHAGCDHRIIHCDVKPENILLHGRDLVKIADFGLAKLMSPEQSGFFTTMRGTRGYLAPEWLTNSAISDKTDVYSFGMVLLEIVRGRKNRAENSEPVWSGSTGSSGRPRPAPYFPMLALEMHERGTYEQLADPRLEGRVSAPEVERMVKVALCCLHEEPASRASMTAVAAMLQGTMAVGEPRLESLDYLRLYGRGSRDPKVRGLATSSGSSMSPLLSYVSSQEVSGPR</sequence>
<evidence type="ECO:0000256" key="6">
    <source>
        <dbReference type="ARBA" id="ARBA00022729"/>
    </source>
</evidence>
<keyword evidence="9 18" id="KW-0418">Kinase</keyword>
<dbReference type="InterPro" id="IPR051343">
    <property type="entry name" value="G-type_lectin_kinases/EP1-like"/>
</dbReference>
<comment type="similarity">
    <text evidence="18">Belongs to the protein kinase superfamily. Ser/Thr protein kinase family.</text>
</comment>
<proteinExistence type="inferred from homology"/>
<dbReference type="Pfam" id="PF01453">
    <property type="entry name" value="B_lectin"/>
    <property type="match status" value="1"/>
</dbReference>
<dbReference type="FunFam" id="3.30.200.20:FF:000178">
    <property type="entry name" value="serine/threonine-protein kinase PBS1-like"/>
    <property type="match status" value="1"/>
</dbReference>
<dbReference type="GO" id="GO:0051707">
    <property type="term" value="P:response to other organism"/>
    <property type="evidence" value="ECO:0007669"/>
    <property type="project" value="UniProtKB-ARBA"/>
</dbReference>
<dbReference type="AlphaFoldDB" id="A0AAQ3QHI6"/>
<evidence type="ECO:0000256" key="2">
    <source>
        <dbReference type="ARBA" id="ARBA00022527"/>
    </source>
</evidence>
<dbReference type="PANTHER" id="PTHR47976">
    <property type="entry name" value="G-TYPE LECTIN S-RECEPTOR-LIKE SERINE/THREONINE-PROTEIN KINASE SD2-5"/>
    <property type="match status" value="1"/>
</dbReference>
<evidence type="ECO:0000259" key="24">
    <source>
        <dbReference type="PROSITE" id="PS50927"/>
    </source>
</evidence>
<dbReference type="CDD" id="cd01098">
    <property type="entry name" value="PAN_AP_plant"/>
    <property type="match status" value="1"/>
</dbReference>
<evidence type="ECO:0000256" key="18">
    <source>
        <dbReference type="PIRNR" id="PIRNR000641"/>
    </source>
</evidence>
<dbReference type="PROSITE" id="PS00108">
    <property type="entry name" value="PROTEIN_KINASE_ST"/>
    <property type="match status" value="1"/>
</dbReference>
<dbReference type="Pfam" id="PF00024">
    <property type="entry name" value="PAN_1"/>
    <property type="match status" value="1"/>
</dbReference>
<dbReference type="EC" id="2.7.11.1" evidence="18"/>
<evidence type="ECO:0000256" key="21">
    <source>
        <dbReference type="SAM" id="Phobius"/>
    </source>
</evidence>
<dbReference type="InterPro" id="IPR024171">
    <property type="entry name" value="SRK-like_kinase"/>
</dbReference>
<reference evidence="26 27" key="1">
    <citation type="submission" date="2023-10" db="EMBL/GenBank/DDBJ databases">
        <title>Chromosome-scale genome assembly provides insights into flower coloration mechanisms of Canna indica.</title>
        <authorList>
            <person name="Li C."/>
        </authorList>
    </citation>
    <scope>NUCLEOTIDE SEQUENCE [LARGE SCALE GENOMIC DNA]</scope>
    <source>
        <tissue evidence="26">Flower</tissue>
    </source>
</reference>
<dbReference type="SMART" id="SM00220">
    <property type="entry name" value="S_TKc"/>
    <property type="match status" value="1"/>
</dbReference>
<evidence type="ECO:0000313" key="27">
    <source>
        <dbReference type="Proteomes" id="UP001327560"/>
    </source>
</evidence>
<feature type="domain" description="Bulb-type lectin" evidence="24">
    <location>
        <begin position="42"/>
        <end position="157"/>
    </location>
</feature>
<keyword evidence="14" id="KW-0675">Receptor</keyword>
<evidence type="ECO:0000256" key="22">
    <source>
        <dbReference type="SAM" id="SignalP"/>
    </source>
</evidence>
<dbReference type="Gene3D" id="3.30.200.20">
    <property type="entry name" value="Phosphorylase Kinase, domain 1"/>
    <property type="match status" value="1"/>
</dbReference>
<evidence type="ECO:0000256" key="8">
    <source>
        <dbReference type="ARBA" id="ARBA00022741"/>
    </source>
</evidence>
<keyword evidence="6 22" id="KW-0732">Signal</keyword>
<dbReference type="GO" id="GO:0004674">
    <property type="term" value="F:protein serine/threonine kinase activity"/>
    <property type="evidence" value="ECO:0007669"/>
    <property type="project" value="UniProtKB-KW"/>
</dbReference>
<feature type="domain" description="Apple" evidence="25">
    <location>
        <begin position="349"/>
        <end position="428"/>
    </location>
</feature>
<dbReference type="PROSITE" id="PS50948">
    <property type="entry name" value="PAN"/>
    <property type="match status" value="1"/>
</dbReference>
<protein>
    <recommendedName>
        <fullName evidence="18">Receptor-like serine/threonine-protein kinase</fullName>
        <ecNumber evidence="18">2.7.11.1</ecNumber>
    </recommendedName>
</protein>
<gene>
    <name evidence="26" type="ORF">Cni_G21659</name>
</gene>
<dbReference type="InterPro" id="IPR008271">
    <property type="entry name" value="Ser/Thr_kinase_AS"/>
</dbReference>
<dbReference type="InterPro" id="IPR001480">
    <property type="entry name" value="Bulb-type_lectin_dom"/>
</dbReference>
<evidence type="ECO:0000256" key="9">
    <source>
        <dbReference type="ARBA" id="ARBA00022777"/>
    </source>
</evidence>
<dbReference type="FunFam" id="1.10.510.10:FF:000621">
    <property type="entry name" value="Serine/threonine-protein kinase"/>
    <property type="match status" value="1"/>
</dbReference>
<feature type="binding site" evidence="19">
    <location>
        <position position="563"/>
    </location>
    <ligand>
        <name>ATP</name>
        <dbReference type="ChEBI" id="CHEBI:30616"/>
    </ligand>
</feature>
<dbReference type="SUPFAM" id="SSF56112">
    <property type="entry name" value="Protein kinase-like (PK-like)"/>
    <property type="match status" value="1"/>
</dbReference>
<evidence type="ECO:0000256" key="12">
    <source>
        <dbReference type="ARBA" id="ARBA00023136"/>
    </source>
</evidence>
<evidence type="ECO:0000256" key="13">
    <source>
        <dbReference type="ARBA" id="ARBA00023157"/>
    </source>
</evidence>
<evidence type="ECO:0000313" key="26">
    <source>
        <dbReference type="EMBL" id="WOL12891.1"/>
    </source>
</evidence>
<feature type="chain" id="PRO_5042917560" description="Receptor-like serine/threonine-protein kinase" evidence="22">
    <location>
        <begin position="37"/>
        <end position="873"/>
    </location>
</feature>
<dbReference type="PROSITE" id="PS00107">
    <property type="entry name" value="PROTEIN_KINASE_ATP"/>
    <property type="match status" value="1"/>
</dbReference>
<dbReference type="CDD" id="cd14066">
    <property type="entry name" value="STKc_IRAK"/>
    <property type="match status" value="1"/>
</dbReference>
<evidence type="ECO:0000256" key="10">
    <source>
        <dbReference type="ARBA" id="ARBA00022840"/>
    </source>
</evidence>
<evidence type="ECO:0000256" key="1">
    <source>
        <dbReference type="ARBA" id="ARBA00004167"/>
    </source>
</evidence>
<dbReference type="InterPro" id="IPR011009">
    <property type="entry name" value="Kinase-like_dom_sf"/>
</dbReference>
<dbReference type="GO" id="GO:0016020">
    <property type="term" value="C:membrane"/>
    <property type="evidence" value="ECO:0007669"/>
    <property type="project" value="UniProtKB-SubCell"/>
</dbReference>
<evidence type="ECO:0000256" key="19">
    <source>
        <dbReference type="PROSITE-ProRule" id="PRU10141"/>
    </source>
</evidence>
<feature type="transmembrane region" description="Helical" evidence="21">
    <location>
        <begin position="456"/>
        <end position="481"/>
    </location>
</feature>
<keyword evidence="5 21" id="KW-0812">Transmembrane</keyword>
<comment type="catalytic activity">
    <reaction evidence="17 18">
        <text>L-seryl-[protein] + ATP = O-phospho-L-seryl-[protein] + ADP + H(+)</text>
        <dbReference type="Rhea" id="RHEA:17989"/>
        <dbReference type="Rhea" id="RHEA-COMP:9863"/>
        <dbReference type="Rhea" id="RHEA-COMP:11604"/>
        <dbReference type="ChEBI" id="CHEBI:15378"/>
        <dbReference type="ChEBI" id="CHEBI:29999"/>
        <dbReference type="ChEBI" id="CHEBI:30616"/>
        <dbReference type="ChEBI" id="CHEBI:83421"/>
        <dbReference type="ChEBI" id="CHEBI:456216"/>
        <dbReference type="EC" id="2.7.11.1"/>
    </reaction>
</comment>
<dbReference type="Gene3D" id="1.10.510.10">
    <property type="entry name" value="Transferase(Phosphotransferase) domain 1"/>
    <property type="match status" value="1"/>
</dbReference>
<feature type="signal peptide" evidence="22">
    <location>
        <begin position="1"/>
        <end position="36"/>
    </location>
</feature>
<comment type="subcellular location">
    <subcellularLocation>
        <location evidence="1">Membrane</location>
        <topology evidence="1">Single-pass membrane protein</topology>
    </subcellularLocation>
</comment>
<comment type="catalytic activity">
    <reaction evidence="16 18">
        <text>L-threonyl-[protein] + ATP = O-phospho-L-threonyl-[protein] + ADP + H(+)</text>
        <dbReference type="Rhea" id="RHEA:46608"/>
        <dbReference type="Rhea" id="RHEA-COMP:11060"/>
        <dbReference type="Rhea" id="RHEA-COMP:11605"/>
        <dbReference type="ChEBI" id="CHEBI:15378"/>
        <dbReference type="ChEBI" id="CHEBI:30013"/>
        <dbReference type="ChEBI" id="CHEBI:30616"/>
        <dbReference type="ChEBI" id="CHEBI:61977"/>
        <dbReference type="ChEBI" id="CHEBI:456216"/>
        <dbReference type="EC" id="2.7.11.1"/>
    </reaction>
</comment>
<name>A0AAQ3QHI6_9LILI</name>
<dbReference type="SMART" id="SM00108">
    <property type="entry name" value="B_lectin"/>
    <property type="match status" value="1"/>
</dbReference>
<dbReference type="SUPFAM" id="SSF51110">
    <property type="entry name" value="alpha-D-mannose-specific plant lectins"/>
    <property type="match status" value="1"/>
</dbReference>
<keyword evidence="12 21" id="KW-0472">Membrane</keyword>
<keyword evidence="13" id="KW-1015">Disulfide bond</keyword>
<keyword evidence="11 21" id="KW-1133">Transmembrane helix</keyword>
<dbReference type="PANTHER" id="PTHR47976:SF111">
    <property type="entry name" value="NON-SPECIFIC SERINE_THREONINE PROTEIN KINASE"/>
    <property type="match status" value="1"/>
</dbReference>
<keyword evidence="10 18" id="KW-0067">ATP-binding</keyword>
<dbReference type="PROSITE" id="PS50927">
    <property type="entry name" value="BULB_LECTIN"/>
    <property type="match status" value="1"/>
</dbReference>
<dbReference type="Pfam" id="PF00069">
    <property type="entry name" value="Pkinase"/>
    <property type="match status" value="1"/>
</dbReference>
<keyword evidence="3" id="KW-0245">EGF-like domain</keyword>
<dbReference type="InterPro" id="IPR036426">
    <property type="entry name" value="Bulb-type_lectin_dom_sf"/>
</dbReference>
<dbReference type="PIRSF" id="PIRSF000641">
    <property type="entry name" value="SRK"/>
    <property type="match status" value="1"/>
</dbReference>
<keyword evidence="2 18" id="KW-0723">Serine/threonine-protein kinase</keyword>
<dbReference type="CDD" id="cd00028">
    <property type="entry name" value="B_lectin"/>
    <property type="match status" value="1"/>
</dbReference>
<evidence type="ECO:0000256" key="11">
    <source>
        <dbReference type="ARBA" id="ARBA00022989"/>
    </source>
</evidence>
<organism evidence="26 27">
    <name type="scientific">Canna indica</name>
    <name type="common">Indian-shot</name>
    <dbReference type="NCBI Taxonomy" id="4628"/>
    <lineage>
        <taxon>Eukaryota</taxon>
        <taxon>Viridiplantae</taxon>
        <taxon>Streptophyta</taxon>
        <taxon>Embryophyta</taxon>
        <taxon>Tracheophyta</taxon>
        <taxon>Spermatophyta</taxon>
        <taxon>Magnoliopsida</taxon>
        <taxon>Liliopsida</taxon>
        <taxon>Zingiberales</taxon>
        <taxon>Cannaceae</taxon>
        <taxon>Canna</taxon>
    </lineage>
</organism>
<feature type="region of interest" description="Disordered" evidence="20">
    <location>
        <begin position="843"/>
        <end position="873"/>
    </location>
</feature>
<evidence type="ECO:0000256" key="16">
    <source>
        <dbReference type="ARBA" id="ARBA00047899"/>
    </source>
</evidence>
<dbReference type="EMBL" id="CP136896">
    <property type="protein sequence ID" value="WOL12891.1"/>
    <property type="molecule type" value="Genomic_DNA"/>
</dbReference>
<evidence type="ECO:0000256" key="5">
    <source>
        <dbReference type="ARBA" id="ARBA00022692"/>
    </source>
</evidence>